<dbReference type="AlphaFoldDB" id="A0A6S7AW69"/>
<keyword evidence="1" id="KW-0460">Magnesium</keyword>
<evidence type="ECO:0000313" key="4">
    <source>
        <dbReference type="Proteomes" id="UP000494115"/>
    </source>
</evidence>
<dbReference type="EMBL" id="CADIKM010000003">
    <property type="protein sequence ID" value="CAB3779564.1"/>
    <property type="molecule type" value="Genomic_DNA"/>
</dbReference>
<dbReference type="Pfam" id="PF12804">
    <property type="entry name" value="NTP_transf_3"/>
    <property type="match status" value="1"/>
</dbReference>
<dbReference type="InterPro" id="IPR029044">
    <property type="entry name" value="Nucleotide-diphossugar_trans"/>
</dbReference>
<dbReference type="GO" id="GO:0016779">
    <property type="term" value="F:nucleotidyltransferase activity"/>
    <property type="evidence" value="ECO:0007669"/>
    <property type="project" value="UniProtKB-ARBA"/>
</dbReference>
<dbReference type="PANTHER" id="PTHR43777">
    <property type="entry name" value="MOLYBDENUM COFACTOR CYTIDYLYLTRANSFERASE"/>
    <property type="match status" value="1"/>
</dbReference>
<dbReference type="CDD" id="cd04182">
    <property type="entry name" value="GT_2_like_f"/>
    <property type="match status" value="1"/>
</dbReference>
<feature type="domain" description="MobA-like NTP transferase" evidence="2">
    <location>
        <begin position="14"/>
        <end position="188"/>
    </location>
</feature>
<evidence type="ECO:0000313" key="3">
    <source>
        <dbReference type="EMBL" id="CAB3779564.1"/>
    </source>
</evidence>
<proteinExistence type="predicted"/>
<evidence type="ECO:0000259" key="2">
    <source>
        <dbReference type="Pfam" id="PF12804"/>
    </source>
</evidence>
<dbReference type="Gene3D" id="3.90.550.10">
    <property type="entry name" value="Spore Coat Polysaccharide Biosynthesis Protein SpsA, Chain A"/>
    <property type="match status" value="1"/>
</dbReference>
<protein>
    <recommendedName>
        <fullName evidence="2">MobA-like NTP transferase domain-containing protein</fullName>
    </recommendedName>
</protein>
<keyword evidence="4" id="KW-1185">Reference proteome</keyword>
<evidence type="ECO:0000256" key="1">
    <source>
        <dbReference type="ARBA" id="ARBA00022842"/>
    </source>
</evidence>
<dbReference type="InterPro" id="IPR025877">
    <property type="entry name" value="MobA-like_NTP_Trfase"/>
</dbReference>
<name>A0A6S7AW69_9BURK</name>
<gene>
    <name evidence="3" type="ORF">LMG28138_00847</name>
</gene>
<accession>A0A6S7AW69</accession>
<dbReference type="Proteomes" id="UP000494115">
    <property type="component" value="Unassembled WGS sequence"/>
</dbReference>
<dbReference type="SUPFAM" id="SSF53448">
    <property type="entry name" value="Nucleotide-diphospho-sugar transferases"/>
    <property type="match status" value="1"/>
</dbReference>
<organism evidence="3 4">
    <name type="scientific">Pararobbsia alpina</name>
    <dbReference type="NCBI Taxonomy" id="621374"/>
    <lineage>
        <taxon>Bacteria</taxon>
        <taxon>Pseudomonadati</taxon>
        <taxon>Pseudomonadota</taxon>
        <taxon>Betaproteobacteria</taxon>
        <taxon>Burkholderiales</taxon>
        <taxon>Burkholderiaceae</taxon>
        <taxon>Pararobbsia</taxon>
    </lineage>
</organism>
<reference evidence="3 4" key="1">
    <citation type="submission" date="2020-04" db="EMBL/GenBank/DDBJ databases">
        <authorList>
            <person name="De Canck E."/>
        </authorList>
    </citation>
    <scope>NUCLEOTIDE SEQUENCE [LARGE SCALE GENOMIC DNA]</scope>
    <source>
        <strain evidence="3 4">LMG 28138</strain>
    </source>
</reference>
<dbReference type="RefSeq" id="WP_175103400.1">
    <property type="nucleotide sequence ID" value="NZ_CADIKM010000003.1"/>
</dbReference>
<sequence>MRHVTRHRPDLPVGILLAAGLGSRFDPAGLRNKLTEPLPAGPSRGLPVAFVAARRMRVVLSRVIAVVRPGEPGSIHSATLRKVLADAGCEVIVSSDAERGMGAALAAAVRASADAPGWLVALADMPAIAPATIEDLATALTGPDAARDAIVAPFFQGQRGHPVGFGPDHGAALAQLDGDEGARSLLAAFPVRRLDTLDAGVIRDIDTPHDLSALGNALAAP</sequence>
<dbReference type="PANTHER" id="PTHR43777:SF1">
    <property type="entry name" value="MOLYBDENUM COFACTOR CYTIDYLYLTRANSFERASE"/>
    <property type="match status" value="1"/>
</dbReference>